<dbReference type="RefSeq" id="XP_038727249.1">
    <property type="nucleotide sequence ID" value="XM_038881840.1"/>
</dbReference>
<gene>
    <name evidence="2" type="ORF">EAE97_011325</name>
</gene>
<keyword evidence="1" id="KW-0812">Transmembrane</keyword>
<evidence type="ECO:0000313" key="2">
    <source>
        <dbReference type="EMBL" id="KAF7921057.1"/>
    </source>
</evidence>
<dbReference type="GeneID" id="62154913"/>
<evidence type="ECO:0000313" key="3">
    <source>
        <dbReference type="Proteomes" id="UP000710849"/>
    </source>
</evidence>
<sequence>MTTGFLFQLSVLNEMSTGGPRIFTFVMLVAYFTTFIRYRKAESVRRRELIYSEPSLFLMSLAGNDTSFVLLNLDF</sequence>
<dbReference type="AlphaFoldDB" id="A0A9P5HXS9"/>
<keyword evidence="1" id="KW-1133">Transmembrane helix</keyword>
<feature type="transmembrane region" description="Helical" evidence="1">
    <location>
        <begin position="20"/>
        <end position="38"/>
    </location>
</feature>
<keyword evidence="3" id="KW-1185">Reference proteome</keyword>
<keyword evidence="1" id="KW-0472">Membrane</keyword>
<accession>A0A9P5HXS9</accession>
<name>A0A9P5HXS9_9HELO</name>
<protein>
    <submittedName>
        <fullName evidence="2">Uncharacterized protein</fullName>
    </submittedName>
</protein>
<proteinExistence type="predicted"/>
<comment type="caution">
    <text evidence="2">The sequence shown here is derived from an EMBL/GenBank/DDBJ whole genome shotgun (WGS) entry which is preliminary data.</text>
</comment>
<evidence type="ECO:0000256" key="1">
    <source>
        <dbReference type="SAM" id="Phobius"/>
    </source>
</evidence>
<dbReference type="EMBL" id="RCSW01000036">
    <property type="protein sequence ID" value="KAF7921057.1"/>
    <property type="molecule type" value="Genomic_DNA"/>
</dbReference>
<reference evidence="2 3" key="1">
    <citation type="journal article" date="2020" name="Genome Biol. Evol.">
        <title>Comparative genomics of Sclerotiniaceae.</title>
        <authorList>
            <person name="Valero Jimenez C.A."/>
            <person name="Steentjes M."/>
            <person name="Scholten O.E."/>
            <person name="Van Kan J.A.L."/>
        </authorList>
    </citation>
    <scope>NUCLEOTIDE SEQUENCE [LARGE SCALE GENOMIC DNA]</scope>
    <source>
        <strain evidence="2 3">MUCL 94</strain>
    </source>
</reference>
<organism evidence="2 3">
    <name type="scientific">Botrytis byssoidea</name>
    <dbReference type="NCBI Taxonomy" id="139641"/>
    <lineage>
        <taxon>Eukaryota</taxon>
        <taxon>Fungi</taxon>
        <taxon>Dikarya</taxon>
        <taxon>Ascomycota</taxon>
        <taxon>Pezizomycotina</taxon>
        <taxon>Leotiomycetes</taxon>
        <taxon>Helotiales</taxon>
        <taxon>Sclerotiniaceae</taxon>
        <taxon>Botrytis</taxon>
    </lineage>
</organism>
<dbReference type="Proteomes" id="UP000710849">
    <property type="component" value="Unassembled WGS sequence"/>
</dbReference>